<gene>
    <name evidence="4" type="ORF">CyHV3-GZ_ORF63R</name>
    <name evidence="3" type="ORF">CyHV3_ORF63</name>
</gene>
<evidence type="ECO:0000313" key="8">
    <source>
        <dbReference type="Proteomes" id="UP000130752"/>
    </source>
</evidence>
<keyword evidence="9" id="KW-1185">Reference proteome</keyword>
<name>A3QMN1_CYHV3</name>
<accession>A3QMN1</accession>
<dbReference type="RefSeq" id="YP_001096098.1">
    <property type="nucleotide sequence ID" value="NC_009127.1"/>
</dbReference>
<feature type="compositionally biased region" description="Acidic residues" evidence="1">
    <location>
        <begin position="16"/>
        <end position="26"/>
    </location>
</feature>
<dbReference type="EMBL" id="KJ627438">
    <property type="protein sequence ID" value="AIC32417.1"/>
    <property type="molecule type" value="Genomic_DNA"/>
</dbReference>
<protein>
    <submittedName>
        <fullName evidence="4">ORF63R</fullName>
    </submittedName>
    <submittedName>
        <fullName evidence="3">Protein ORF63</fullName>
    </submittedName>
</protein>
<feature type="region of interest" description="Disordered" evidence="1">
    <location>
        <begin position="1"/>
        <end position="26"/>
    </location>
</feature>
<dbReference type="Proteomes" id="UP000130752">
    <property type="component" value="Segment"/>
</dbReference>
<dbReference type="Proteomes" id="UP000160099">
    <property type="component" value="Segment"/>
</dbReference>
<dbReference type="Proteomes" id="UP000128453">
    <property type="component" value="Segment"/>
</dbReference>
<reference evidence="4 10" key="6">
    <citation type="journal article" date="2015" name="Vet. Microbiol.">
        <title>Whole-genome sequence of a novel Chinese cyprinid herpesvirus 3 isolate reveals the existence of a distinct European genotype in East Asia.</title>
        <authorList>
            <person name="Li W."/>
            <person name="Lee X."/>
            <person name="Weng S."/>
            <person name="He J."/>
            <person name="Dong C."/>
        </authorList>
    </citation>
    <scope>NUCLEOTIDE SEQUENCE [LARGE SCALE GENOMIC DNA]</scope>
    <source>
        <strain evidence="4">KHV-GZ11</strain>
    </source>
</reference>
<dbReference type="GeneID" id="11266393"/>
<dbReference type="EMBL" id="KP343684">
    <property type="protein sequence ID" value="AJP55706.1"/>
    <property type="molecule type" value="Genomic_DNA"/>
</dbReference>
<evidence type="ECO:0000313" key="2">
    <source>
        <dbReference type="EMBL" id="ABF81810.1"/>
    </source>
</evidence>
<dbReference type="OrthoDB" id="33465at10239"/>
<dbReference type="KEGG" id="vg:11266393"/>
<evidence type="ECO:0000313" key="9">
    <source>
        <dbReference type="Proteomes" id="UP000156776"/>
    </source>
</evidence>
<reference evidence="3" key="2">
    <citation type="submission" date="2007-03" db="EMBL/GenBank/DDBJ databases">
        <title>Comparative genomics of carp herpesviruses.</title>
        <authorList>
            <person name="Davison A.J."/>
            <person name="Kurobe T."/>
            <person name="Gatherer D."/>
            <person name="Cunningham C."/>
            <person name="Waltzek T.B."/>
            <person name="Korf I."/>
            <person name="Fukuda H."/>
            <person name="Hedrick R.P."/>
        </authorList>
    </citation>
    <scope>NUCLEOTIDE SEQUENCE</scope>
    <source>
        <strain evidence="3">KHV-U</strain>
    </source>
</reference>
<evidence type="ECO:0000313" key="4">
    <source>
        <dbReference type="EMBL" id="AIC32417.1"/>
    </source>
</evidence>
<dbReference type="EMBL" id="DQ657948">
    <property type="protein sequence ID" value="ABG42890.1"/>
    <property type="molecule type" value="Genomic_DNA"/>
</dbReference>
<evidence type="ECO:0000313" key="10">
    <source>
        <dbReference type="Proteomes" id="UP000160099"/>
    </source>
</evidence>
<dbReference type="Proteomes" id="UP000156776">
    <property type="component" value="Segment"/>
</dbReference>
<reference evidence="7 8" key="4">
    <citation type="journal article" date="2009" name="J. Virol.">
        <title>The major portal of entry of koi herpesvirus in Cyprinus carpio is the skin.</title>
        <authorList>
            <person name="Costes B."/>
            <person name="Raj V.S."/>
            <person name="Michel B."/>
            <person name="Fournier G."/>
            <person name="Thirion M."/>
            <person name="Gillet L."/>
            <person name="Mast J."/>
            <person name="Lieffrig F."/>
            <person name="Bremont M."/>
            <person name="Vanderplasschen A."/>
        </authorList>
    </citation>
    <scope>NUCLEOTIDE SEQUENCE [LARGE SCALE GENOMIC DNA]</scope>
    <source>
        <strain evidence="5">FL</strain>
    </source>
</reference>
<evidence type="ECO:0000256" key="1">
    <source>
        <dbReference type="SAM" id="MobiDB-lite"/>
    </source>
</evidence>
<evidence type="ECO:0000313" key="3">
    <source>
        <dbReference type="EMBL" id="ABG42890.1"/>
    </source>
</evidence>
<dbReference type="EMBL" id="DQ177346">
    <property type="protein sequence ID" value="ABF81810.1"/>
    <property type="molecule type" value="Genomic_DNA"/>
</dbReference>
<evidence type="ECO:0000313" key="7">
    <source>
        <dbReference type="Proteomes" id="UP000128453"/>
    </source>
</evidence>
<proteinExistence type="predicted"/>
<organism evidence="2 6">
    <name type="scientific">Cyprinid herpesvirus 3</name>
    <name type="common">CyHV-3</name>
    <dbReference type="NCBI Taxonomy" id="180230"/>
    <lineage>
        <taxon>Viruses</taxon>
        <taxon>Duplodnaviria</taxon>
        <taxon>Heunggongvirae</taxon>
        <taxon>Peploviricota</taxon>
        <taxon>Herviviricetes</taxon>
        <taxon>Herpesvirales</taxon>
        <taxon>Alloherpesviridae</taxon>
        <taxon>Cyvirus</taxon>
        <taxon>Cyvirus cyprinidallo3</taxon>
    </lineage>
</organism>
<reference evidence="6 9" key="1">
    <citation type="journal article" date="2007" name="J. Virol.">
        <title>Genome sequences of three koi herpesvirus isolates representing the expanding distribution of an emerging disease threatening koi and common carp worldwide.</title>
        <authorList>
            <person name="Aoki T."/>
            <person name="Hirono I."/>
            <person name="Kurokawa K."/>
            <person name="Fukuda H."/>
            <person name="Nahary R."/>
            <person name="Eldar A."/>
            <person name="Davison A.J."/>
            <person name="Waltzek T.B."/>
            <person name="Bercovier H."/>
            <person name="Hedrick R.P."/>
        </authorList>
    </citation>
    <scope>NUCLEOTIDE SEQUENCE [LARGE SCALE GENOMIC DNA]</scope>
    <source>
        <strain evidence="2">KHV-I</strain>
        <strain evidence="3 9">KHV-U</strain>
    </source>
</reference>
<reference evidence="7 8" key="3">
    <citation type="journal article" date="2008" name="J. Virol.">
        <title>Cloning of the koi herpesvirus genome as an infectious bacterial artificial chromosome demonstrates that disruption of the thymidine kinase locus induces partial attenuation in Cyprinus carpio koi.</title>
        <authorList>
            <person name="Costes B."/>
            <person name="Fournier G."/>
            <person name="Michel B."/>
            <person name="Delforge C."/>
            <person name="Raj V.S."/>
            <person name="Dewals B."/>
            <person name="Gillet L."/>
            <person name="Drion P."/>
            <person name="Body A."/>
            <person name="Schynts F."/>
            <person name="Lieffrig F."/>
            <person name="Vanderplasschen A."/>
        </authorList>
    </citation>
    <scope>NUCLEOTIDE SEQUENCE [LARGE SCALE GENOMIC DNA]</scope>
    <source>
        <strain evidence="5">FL</strain>
    </source>
</reference>
<evidence type="ECO:0000313" key="6">
    <source>
        <dbReference type="Proteomes" id="UP000106924"/>
    </source>
</evidence>
<dbReference type="Proteomes" id="UP000106924">
    <property type="component" value="Segment"/>
</dbReference>
<sequence>MSSVDESEFLEAPSGEGEEDEDGEEEDECARMEFLSLDEAMNPLYYNWIVRFNEYVLAHMPKGTDAYTCVDLDPVELVTADVPDPEDRAQLWHDWRAAFEEGLWQHLRSANELYSTGRTCIRPATYLPVHNQLVHLMNQEAPSERKAVLLWMASHLLTRVDDAGMENLASSLDWRVATLASVMSPRCALASLRFRTLARMRIGVVCAMWPLLEDQLARLTHQDWSGYLYTFRHLTDESGERDVFEMAANYRRRVCLSLIGEARRYTPRTDESLHLDGTKLRLAAAALTNATPYMIIDDVVRAATTCDHRAHWQERLGSYLDSRRSALHVLIISGCITATQADYMNVLWEEAVEISEAERAAV</sequence>
<dbReference type="EMBL" id="KP343683">
    <property type="protein sequence ID" value="AJP55551.1"/>
    <property type="molecule type" value="Genomic_DNA"/>
</dbReference>
<evidence type="ECO:0000313" key="5">
    <source>
        <dbReference type="EMBL" id="AJP55551.1"/>
    </source>
</evidence>
<reference evidence="7 8" key="5">
    <citation type="journal article" date="2015" name="PLoS Pathog.">
        <title>Rational development of an attenuated recombinant cyprinid herpesvirus 3 vaccine using prokaryotic mutagenesis and in vivo bioluminescent imaging.</title>
        <authorList>
            <person name="Boutier M."/>
            <person name="Ronsmans M."/>
            <person name="Ouyang P."/>
            <person name="Fournier G."/>
            <person name="Reschner A."/>
            <person name="Rakus K."/>
            <person name="Wilkie G.S."/>
            <person name="Farnir F."/>
            <person name="Bayrou C."/>
            <person name="Lieffrig F."/>
            <person name="Li H."/>
            <person name="Desmecht D."/>
            <person name="Davison A.J."/>
            <person name="Vanderplasschen A."/>
        </authorList>
    </citation>
    <scope>NUCLEOTIDE SEQUENCE [LARGE SCALE GENOMIC DNA]</scope>
    <source>
        <strain evidence="5">FL</strain>
    </source>
</reference>